<dbReference type="PANTHER" id="PTHR10696:SF21">
    <property type="entry name" value="TAUD_TFDA-LIKE DOMAIN-CONTAINING PROTEIN"/>
    <property type="match status" value="1"/>
</dbReference>
<dbReference type="Pfam" id="PF02668">
    <property type="entry name" value="TauD"/>
    <property type="match status" value="1"/>
</dbReference>
<dbReference type="PANTHER" id="PTHR10696">
    <property type="entry name" value="GAMMA-BUTYROBETAINE HYDROXYLASE-RELATED"/>
    <property type="match status" value="1"/>
</dbReference>
<evidence type="ECO:0000313" key="3">
    <source>
        <dbReference type="EMBL" id="RZB84570.1"/>
    </source>
</evidence>
<keyword evidence="4" id="KW-1185">Reference proteome</keyword>
<sequence length="114" mass="12625">MGSSLVEIQVPGQKLVNGVPFPAVVSPPPATASSVPLRDSVKTQKAFLESLFLAAWLTYVNFKYGQPLPSHIVYDCLHILEEESVAIPWQKGDVLLIDNWAVLYSRRSFDPPCQ</sequence>
<evidence type="ECO:0000256" key="1">
    <source>
        <dbReference type="ARBA" id="ARBA00023002"/>
    </source>
</evidence>
<dbReference type="InterPro" id="IPR042098">
    <property type="entry name" value="TauD-like_sf"/>
</dbReference>
<reference evidence="3 4" key="1">
    <citation type="submission" date="2018-09" db="EMBL/GenBank/DDBJ databases">
        <title>A high-quality reference genome of wild soybean provides a powerful tool to mine soybean genomes.</title>
        <authorList>
            <person name="Xie M."/>
            <person name="Chung C.Y.L."/>
            <person name="Li M.-W."/>
            <person name="Wong F.-L."/>
            <person name="Chan T.-F."/>
            <person name="Lam H.-M."/>
        </authorList>
    </citation>
    <scope>NUCLEOTIDE SEQUENCE [LARGE SCALE GENOMIC DNA]</scope>
    <source>
        <strain evidence="4">cv. W05</strain>
        <tissue evidence="3">Hypocotyl of etiolated seedlings</tissue>
    </source>
</reference>
<dbReference type="Gene3D" id="3.60.130.10">
    <property type="entry name" value="Clavaminate synthase-like"/>
    <property type="match status" value="1"/>
</dbReference>
<dbReference type="InterPro" id="IPR050411">
    <property type="entry name" value="AlphaKG_dependent_hydroxylases"/>
</dbReference>
<dbReference type="EMBL" id="QZWG01000011">
    <property type="protein sequence ID" value="RZB84570.1"/>
    <property type="molecule type" value="Genomic_DNA"/>
</dbReference>
<dbReference type="FunFam" id="3.60.130.10:FF:000032">
    <property type="entry name" value="Os01g0190000 protein"/>
    <property type="match status" value="1"/>
</dbReference>
<dbReference type="AlphaFoldDB" id="A0A445IET6"/>
<dbReference type="Proteomes" id="UP000289340">
    <property type="component" value="Chromosome 11"/>
</dbReference>
<feature type="domain" description="TauD/TfdA-like" evidence="2">
    <location>
        <begin position="81"/>
        <end position="112"/>
    </location>
</feature>
<dbReference type="InterPro" id="IPR003819">
    <property type="entry name" value="TauD/TfdA-like"/>
</dbReference>
<evidence type="ECO:0000313" key="4">
    <source>
        <dbReference type="Proteomes" id="UP000289340"/>
    </source>
</evidence>
<organism evidence="3 4">
    <name type="scientific">Glycine soja</name>
    <name type="common">Wild soybean</name>
    <dbReference type="NCBI Taxonomy" id="3848"/>
    <lineage>
        <taxon>Eukaryota</taxon>
        <taxon>Viridiplantae</taxon>
        <taxon>Streptophyta</taxon>
        <taxon>Embryophyta</taxon>
        <taxon>Tracheophyta</taxon>
        <taxon>Spermatophyta</taxon>
        <taxon>Magnoliopsida</taxon>
        <taxon>eudicotyledons</taxon>
        <taxon>Gunneridae</taxon>
        <taxon>Pentapetalae</taxon>
        <taxon>rosids</taxon>
        <taxon>fabids</taxon>
        <taxon>Fabales</taxon>
        <taxon>Fabaceae</taxon>
        <taxon>Papilionoideae</taxon>
        <taxon>50 kb inversion clade</taxon>
        <taxon>NPAAA clade</taxon>
        <taxon>indigoferoid/millettioid clade</taxon>
        <taxon>Phaseoleae</taxon>
        <taxon>Glycine</taxon>
        <taxon>Glycine subgen. Soja</taxon>
    </lineage>
</organism>
<feature type="non-terminal residue" evidence="3">
    <location>
        <position position="114"/>
    </location>
</feature>
<name>A0A445IET6_GLYSO</name>
<dbReference type="SUPFAM" id="SSF51197">
    <property type="entry name" value="Clavaminate synthase-like"/>
    <property type="match status" value="1"/>
</dbReference>
<protein>
    <submittedName>
        <fullName evidence="3">Clavaminate synthase-like protein</fullName>
    </submittedName>
</protein>
<keyword evidence="1" id="KW-0560">Oxidoreductase</keyword>
<dbReference type="GO" id="GO:0016491">
    <property type="term" value="F:oxidoreductase activity"/>
    <property type="evidence" value="ECO:0007669"/>
    <property type="project" value="UniProtKB-KW"/>
</dbReference>
<comment type="caution">
    <text evidence="3">The sequence shown here is derived from an EMBL/GenBank/DDBJ whole genome shotgun (WGS) entry which is preliminary data.</text>
</comment>
<accession>A0A445IET6</accession>
<proteinExistence type="predicted"/>
<evidence type="ECO:0000259" key="2">
    <source>
        <dbReference type="Pfam" id="PF02668"/>
    </source>
</evidence>
<gene>
    <name evidence="3" type="ORF">D0Y65_032735</name>
</gene>